<keyword evidence="2" id="KW-1185">Reference proteome</keyword>
<sequence>MEERRSVSETRGTESEVVCASAFRGYGRATTVGVRSQWRQRHVGVGSPWRLEWLRARGRLRLV</sequence>
<accession>A0A2I0KC16</accession>
<evidence type="ECO:0000313" key="2">
    <source>
        <dbReference type="Proteomes" id="UP000233551"/>
    </source>
</evidence>
<evidence type="ECO:0000313" key="1">
    <source>
        <dbReference type="EMBL" id="PKI66079.1"/>
    </source>
</evidence>
<protein>
    <submittedName>
        <fullName evidence="1">Uncharacterized protein</fullName>
    </submittedName>
</protein>
<name>A0A2I0KC16_PUNGR</name>
<organism evidence="1 2">
    <name type="scientific">Punica granatum</name>
    <name type="common">Pomegranate</name>
    <dbReference type="NCBI Taxonomy" id="22663"/>
    <lineage>
        <taxon>Eukaryota</taxon>
        <taxon>Viridiplantae</taxon>
        <taxon>Streptophyta</taxon>
        <taxon>Embryophyta</taxon>
        <taxon>Tracheophyta</taxon>
        <taxon>Spermatophyta</taxon>
        <taxon>Magnoliopsida</taxon>
        <taxon>eudicotyledons</taxon>
        <taxon>Gunneridae</taxon>
        <taxon>Pentapetalae</taxon>
        <taxon>rosids</taxon>
        <taxon>malvids</taxon>
        <taxon>Myrtales</taxon>
        <taxon>Lythraceae</taxon>
        <taxon>Punica</taxon>
    </lineage>
</organism>
<dbReference type="Proteomes" id="UP000233551">
    <property type="component" value="Unassembled WGS sequence"/>
</dbReference>
<dbReference type="EMBL" id="PGOL01000692">
    <property type="protein sequence ID" value="PKI66079.1"/>
    <property type="molecule type" value="Genomic_DNA"/>
</dbReference>
<proteinExistence type="predicted"/>
<comment type="caution">
    <text evidence="1">The sequence shown here is derived from an EMBL/GenBank/DDBJ whole genome shotgun (WGS) entry which is preliminary data.</text>
</comment>
<reference evidence="1 2" key="1">
    <citation type="submission" date="2017-11" db="EMBL/GenBank/DDBJ databases">
        <title>De-novo sequencing of pomegranate (Punica granatum L.) genome.</title>
        <authorList>
            <person name="Akparov Z."/>
            <person name="Amiraslanov A."/>
            <person name="Hajiyeva S."/>
            <person name="Abbasov M."/>
            <person name="Kaur K."/>
            <person name="Hamwieh A."/>
            <person name="Solovyev V."/>
            <person name="Salamov A."/>
            <person name="Braich B."/>
            <person name="Kosarev P."/>
            <person name="Mahmoud A."/>
            <person name="Hajiyev E."/>
            <person name="Babayeva S."/>
            <person name="Izzatullayeva V."/>
            <person name="Mammadov A."/>
            <person name="Mammadov A."/>
            <person name="Sharifova S."/>
            <person name="Ojaghi J."/>
            <person name="Eynullazada K."/>
            <person name="Bayramov B."/>
            <person name="Abdulazimova A."/>
            <person name="Shahmuradov I."/>
        </authorList>
    </citation>
    <scope>NUCLEOTIDE SEQUENCE [LARGE SCALE GENOMIC DNA]</scope>
    <source>
        <strain evidence="2">cv. AG2017</strain>
        <tissue evidence="1">Leaf</tissue>
    </source>
</reference>
<gene>
    <name evidence="1" type="ORF">CRG98_013525</name>
</gene>
<dbReference type="AlphaFoldDB" id="A0A2I0KC16"/>